<protein>
    <submittedName>
        <fullName evidence="3">G patch domain-containing protein 11</fullName>
    </submittedName>
</protein>
<dbReference type="GO" id="GO:0000776">
    <property type="term" value="C:kinetochore"/>
    <property type="evidence" value="ECO:0007669"/>
    <property type="project" value="TreeGrafter"/>
</dbReference>
<dbReference type="InterPro" id="IPR025239">
    <property type="entry name" value="DUF4187"/>
</dbReference>
<accession>A0A834F8T4</accession>
<evidence type="ECO:0000256" key="1">
    <source>
        <dbReference type="SAM" id="MobiDB-lite"/>
    </source>
</evidence>
<name>A0A834F8T4_ORYME</name>
<feature type="compositionally biased region" description="Basic and acidic residues" evidence="1">
    <location>
        <begin position="9"/>
        <end position="37"/>
    </location>
</feature>
<dbReference type="InterPro" id="IPR039249">
    <property type="entry name" value="GPATCH11"/>
</dbReference>
<gene>
    <name evidence="3" type="ORF">FQA47_022799</name>
</gene>
<dbReference type="Pfam" id="PF13821">
    <property type="entry name" value="DUF4187"/>
    <property type="match status" value="1"/>
</dbReference>
<evidence type="ECO:0000313" key="4">
    <source>
        <dbReference type="Proteomes" id="UP000646548"/>
    </source>
</evidence>
<comment type="caution">
    <text evidence="3">The sequence shown here is derived from an EMBL/GenBank/DDBJ whole genome shotgun (WGS) entry which is preliminary data.</text>
</comment>
<sequence>MRSLNTIDGKYEPNKKTSTKSLEDFRSRVRTEREEKKIEGDLRRSQRACEQLDSQKSITTPREAWYWPEVNADEEEDDLEEEEKEEEEEEGINLTPFDKLQILTSYLRGIHFYCIWCGTTYNDEEDLCSNCPGDSAADHE</sequence>
<organism evidence="3 4">
    <name type="scientific">Oryzias melastigma</name>
    <name type="common">Marine medaka</name>
    <dbReference type="NCBI Taxonomy" id="30732"/>
    <lineage>
        <taxon>Eukaryota</taxon>
        <taxon>Metazoa</taxon>
        <taxon>Chordata</taxon>
        <taxon>Craniata</taxon>
        <taxon>Vertebrata</taxon>
        <taxon>Euteleostomi</taxon>
        <taxon>Actinopterygii</taxon>
        <taxon>Neopterygii</taxon>
        <taxon>Teleostei</taxon>
        <taxon>Neoteleostei</taxon>
        <taxon>Acanthomorphata</taxon>
        <taxon>Ovalentaria</taxon>
        <taxon>Atherinomorphae</taxon>
        <taxon>Beloniformes</taxon>
        <taxon>Adrianichthyidae</taxon>
        <taxon>Oryziinae</taxon>
        <taxon>Oryzias</taxon>
    </lineage>
</organism>
<reference evidence="3" key="1">
    <citation type="journal article" name="BMC Genomics">
        <title>Long-read sequencing and de novo genome assembly of marine medaka (Oryzias melastigma).</title>
        <authorList>
            <person name="Liang P."/>
            <person name="Saqib H.S.A."/>
            <person name="Ni X."/>
            <person name="Shen Y."/>
        </authorList>
    </citation>
    <scope>NUCLEOTIDE SEQUENCE</scope>
    <source>
        <strain evidence="3">Bigg-433</strain>
    </source>
</reference>
<feature type="compositionally biased region" description="Acidic residues" evidence="1">
    <location>
        <begin position="71"/>
        <end position="91"/>
    </location>
</feature>
<evidence type="ECO:0000313" key="3">
    <source>
        <dbReference type="EMBL" id="KAF6725616.1"/>
    </source>
</evidence>
<evidence type="ECO:0000259" key="2">
    <source>
        <dbReference type="SMART" id="SM01173"/>
    </source>
</evidence>
<dbReference type="SMART" id="SM01173">
    <property type="entry name" value="DUF4187"/>
    <property type="match status" value="1"/>
</dbReference>
<dbReference type="PANTHER" id="PTHR21032:SF0">
    <property type="entry name" value="G PATCH DOMAIN-CONTAINING PROTEIN 11"/>
    <property type="match status" value="1"/>
</dbReference>
<proteinExistence type="predicted"/>
<dbReference type="EMBL" id="WKFB01000356">
    <property type="protein sequence ID" value="KAF6725616.1"/>
    <property type="molecule type" value="Genomic_DNA"/>
</dbReference>
<feature type="region of interest" description="Disordered" evidence="1">
    <location>
        <begin position="1"/>
        <end position="37"/>
    </location>
</feature>
<dbReference type="Proteomes" id="UP000646548">
    <property type="component" value="Unassembled WGS sequence"/>
</dbReference>
<feature type="domain" description="DUF4187" evidence="2">
    <location>
        <begin position="85"/>
        <end position="139"/>
    </location>
</feature>
<dbReference type="PANTHER" id="PTHR21032">
    <property type="entry name" value="G PATCH DOMAIN-CONTAINING PROTEIN 11"/>
    <property type="match status" value="1"/>
</dbReference>
<feature type="region of interest" description="Disordered" evidence="1">
    <location>
        <begin position="63"/>
        <end position="93"/>
    </location>
</feature>
<dbReference type="AlphaFoldDB" id="A0A834F8T4"/>